<proteinExistence type="predicted"/>
<feature type="compositionally biased region" description="Polar residues" evidence="1">
    <location>
        <begin position="131"/>
        <end position="143"/>
    </location>
</feature>
<dbReference type="OrthoDB" id="4188313at2759"/>
<dbReference type="OMA" id="TCSDMTF"/>
<keyword evidence="3" id="KW-1185">Reference proteome</keyword>
<dbReference type="EMBL" id="KV907508">
    <property type="protein sequence ID" value="OOF92146.1"/>
    <property type="molecule type" value="Genomic_DNA"/>
</dbReference>
<dbReference type="STRING" id="602072.A0A1R3RCD2"/>
<sequence>MKRRTSFSLLFGSQKSTLATQDQPTRVYDFVDTPGFYRPESPLTEPQEIPAELEEQTRHACALLAYRIEQGLPSGGTKRPRATTTNTVMQETSITAQVDSKYMSPKVGADVAALKDKFDSGVALTQQSSMQAMRTLHSQSNHQTKSERLGSGRATSSHSVTNATQSMSAPPSRRSMGRHIISRRRSRSQSQSQSQSQSIKAFLDGSDEPLDEEDHHPDILTEDNVEVFLDPDATIMTSAVPSFHSPQTFVNSFPSLDTSGKSPSHHHSGASPATPTVQPPEYTDPMGLDTMNTYTKQEPGIIIDSSGLAHILSPSEETQREMNIQNAVMAKMQPGTITNISTTALPNCPDSAEPTPNLRPGSNASRLKTSWSAMSKATSLKRKPRDTEASSSEPTVFRKLVNFFSKRRPVNVVQPVGTY</sequence>
<dbReference type="AlphaFoldDB" id="A0A1R3RCD2"/>
<feature type="compositionally biased region" description="Basic residues" evidence="1">
    <location>
        <begin position="175"/>
        <end position="187"/>
    </location>
</feature>
<feature type="compositionally biased region" description="Polar residues" evidence="1">
    <location>
        <begin position="153"/>
        <end position="169"/>
    </location>
</feature>
<gene>
    <name evidence="2" type="ORF">ASPCADRAFT_210559</name>
</gene>
<protein>
    <submittedName>
        <fullName evidence="2">Uncharacterized protein</fullName>
    </submittedName>
</protein>
<feature type="region of interest" description="Disordered" evidence="1">
    <location>
        <begin position="342"/>
        <end position="393"/>
    </location>
</feature>
<accession>A0A1R3RCD2</accession>
<feature type="region of interest" description="Disordered" evidence="1">
    <location>
        <begin position="131"/>
        <end position="216"/>
    </location>
</feature>
<feature type="compositionally biased region" description="Polar residues" evidence="1">
    <location>
        <begin position="360"/>
        <end position="378"/>
    </location>
</feature>
<dbReference type="Proteomes" id="UP000188318">
    <property type="component" value="Unassembled WGS sequence"/>
</dbReference>
<feature type="region of interest" description="Disordered" evidence="1">
    <location>
        <begin position="254"/>
        <end position="285"/>
    </location>
</feature>
<dbReference type="VEuPathDB" id="FungiDB:ASPCADRAFT_210559"/>
<evidence type="ECO:0000313" key="2">
    <source>
        <dbReference type="EMBL" id="OOF92146.1"/>
    </source>
</evidence>
<name>A0A1R3RCD2_ASPC5</name>
<evidence type="ECO:0000313" key="3">
    <source>
        <dbReference type="Proteomes" id="UP000188318"/>
    </source>
</evidence>
<organism evidence="2 3">
    <name type="scientific">Aspergillus carbonarius (strain ITEM 5010)</name>
    <dbReference type="NCBI Taxonomy" id="602072"/>
    <lineage>
        <taxon>Eukaryota</taxon>
        <taxon>Fungi</taxon>
        <taxon>Dikarya</taxon>
        <taxon>Ascomycota</taxon>
        <taxon>Pezizomycotina</taxon>
        <taxon>Eurotiomycetes</taxon>
        <taxon>Eurotiomycetidae</taxon>
        <taxon>Eurotiales</taxon>
        <taxon>Aspergillaceae</taxon>
        <taxon>Aspergillus</taxon>
        <taxon>Aspergillus subgen. Circumdati</taxon>
    </lineage>
</organism>
<feature type="compositionally biased region" description="Low complexity" evidence="1">
    <location>
        <begin position="188"/>
        <end position="199"/>
    </location>
</feature>
<evidence type="ECO:0000256" key="1">
    <source>
        <dbReference type="SAM" id="MobiDB-lite"/>
    </source>
</evidence>
<reference evidence="3" key="1">
    <citation type="journal article" date="2017" name="Genome Biol.">
        <title>Comparative genomics reveals high biological diversity and specific adaptations in the industrially and medically important fungal genus Aspergillus.</title>
        <authorList>
            <person name="de Vries R.P."/>
            <person name="Riley R."/>
            <person name="Wiebenga A."/>
            <person name="Aguilar-Osorio G."/>
            <person name="Amillis S."/>
            <person name="Uchima C.A."/>
            <person name="Anderluh G."/>
            <person name="Asadollahi M."/>
            <person name="Askin M."/>
            <person name="Barry K."/>
            <person name="Battaglia E."/>
            <person name="Bayram O."/>
            <person name="Benocci T."/>
            <person name="Braus-Stromeyer S.A."/>
            <person name="Caldana C."/>
            <person name="Canovas D."/>
            <person name="Cerqueira G.C."/>
            <person name="Chen F."/>
            <person name="Chen W."/>
            <person name="Choi C."/>
            <person name="Clum A."/>
            <person name="Dos Santos R.A."/>
            <person name="Damasio A.R."/>
            <person name="Diallinas G."/>
            <person name="Emri T."/>
            <person name="Fekete E."/>
            <person name="Flipphi M."/>
            <person name="Freyberg S."/>
            <person name="Gallo A."/>
            <person name="Gournas C."/>
            <person name="Habgood R."/>
            <person name="Hainaut M."/>
            <person name="Harispe M.L."/>
            <person name="Henrissat B."/>
            <person name="Hilden K.S."/>
            <person name="Hope R."/>
            <person name="Hossain A."/>
            <person name="Karabika E."/>
            <person name="Karaffa L."/>
            <person name="Karanyi Z."/>
            <person name="Krasevec N."/>
            <person name="Kuo A."/>
            <person name="Kusch H."/>
            <person name="LaButti K."/>
            <person name="Lagendijk E.L."/>
            <person name="Lapidus A."/>
            <person name="Levasseur A."/>
            <person name="Lindquist E."/>
            <person name="Lipzen A."/>
            <person name="Logrieco A.F."/>
            <person name="MacCabe A."/>
            <person name="Maekelae M.R."/>
            <person name="Malavazi I."/>
            <person name="Melin P."/>
            <person name="Meyer V."/>
            <person name="Mielnichuk N."/>
            <person name="Miskei M."/>
            <person name="Molnar A.P."/>
            <person name="Mule G."/>
            <person name="Ngan C.Y."/>
            <person name="Orejas M."/>
            <person name="Orosz E."/>
            <person name="Ouedraogo J.P."/>
            <person name="Overkamp K.M."/>
            <person name="Park H.-S."/>
            <person name="Perrone G."/>
            <person name="Piumi F."/>
            <person name="Punt P.J."/>
            <person name="Ram A.F."/>
            <person name="Ramon A."/>
            <person name="Rauscher S."/>
            <person name="Record E."/>
            <person name="Riano-Pachon D.M."/>
            <person name="Robert V."/>
            <person name="Roehrig J."/>
            <person name="Ruller R."/>
            <person name="Salamov A."/>
            <person name="Salih N.S."/>
            <person name="Samson R.A."/>
            <person name="Sandor E."/>
            <person name="Sanguinetti M."/>
            <person name="Schuetze T."/>
            <person name="Sepcic K."/>
            <person name="Shelest E."/>
            <person name="Sherlock G."/>
            <person name="Sophianopoulou V."/>
            <person name="Squina F.M."/>
            <person name="Sun H."/>
            <person name="Susca A."/>
            <person name="Todd R.B."/>
            <person name="Tsang A."/>
            <person name="Unkles S.E."/>
            <person name="van de Wiele N."/>
            <person name="van Rossen-Uffink D."/>
            <person name="Oliveira J.V."/>
            <person name="Vesth T.C."/>
            <person name="Visser J."/>
            <person name="Yu J.-H."/>
            <person name="Zhou M."/>
            <person name="Andersen M.R."/>
            <person name="Archer D.B."/>
            <person name="Baker S.E."/>
            <person name="Benoit I."/>
            <person name="Brakhage A.A."/>
            <person name="Braus G.H."/>
            <person name="Fischer R."/>
            <person name="Frisvad J.C."/>
            <person name="Goldman G.H."/>
            <person name="Houbraken J."/>
            <person name="Oakley B."/>
            <person name="Pocsi I."/>
            <person name="Scazzocchio C."/>
            <person name="Seiboth B."/>
            <person name="vanKuyk P.A."/>
            <person name="Wortman J."/>
            <person name="Dyer P.S."/>
            <person name="Grigoriev I.V."/>
        </authorList>
    </citation>
    <scope>NUCLEOTIDE SEQUENCE [LARGE SCALE GENOMIC DNA]</scope>
    <source>
        <strain evidence="3">ITEM 5010</strain>
    </source>
</reference>